<proteinExistence type="predicted"/>
<organism evidence="2 3">
    <name type="scientific">Promethearchaeum syntrophicum</name>
    <dbReference type="NCBI Taxonomy" id="2594042"/>
    <lineage>
        <taxon>Archaea</taxon>
        <taxon>Promethearchaeati</taxon>
        <taxon>Promethearchaeota</taxon>
        <taxon>Promethearchaeia</taxon>
        <taxon>Promethearchaeales</taxon>
        <taxon>Promethearchaeaceae</taxon>
        <taxon>Promethearchaeum</taxon>
    </lineage>
</organism>
<reference evidence="2 3" key="2">
    <citation type="journal article" date="2024" name="Int. J. Syst. Evol. Microbiol.">
        <title>Promethearchaeum syntrophicum gen. nov., sp. nov., an anaerobic, obligately syntrophic archaeon, the first isolate of the lineage 'Asgard' archaea, and proposal of the new archaeal phylum Promethearchaeota phyl. nov. and kingdom Promethearchaeati regn. nov.</title>
        <authorList>
            <person name="Imachi H."/>
            <person name="Nobu M.K."/>
            <person name="Kato S."/>
            <person name="Takaki Y."/>
            <person name="Miyazaki M."/>
            <person name="Miyata M."/>
            <person name="Ogawara M."/>
            <person name="Saito Y."/>
            <person name="Sakai S."/>
            <person name="Tahara Y.O."/>
            <person name="Takano Y."/>
            <person name="Tasumi E."/>
            <person name="Uematsu K."/>
            <person name="Yoshimura T."/>
            <person name="Itoh T."/>
            <person name="Ohkuma M."/>
            <person name="Takai K."/>
        </authorList>
    </citation>
    <scope>NUCLEOTIDE SEQUENCE [LARGE SCALE GENOMIC DNA]</scope>
    <source>
        <strain evidence="2 3">MK-D1</strain>
    </source>
</reference>
<dbReference type="RefSeq" id="WP_147662039.1">
    <property type="nucleotide sequence ID" value="NZ_CP042905.2"/>
</dbReference>
<dbReference type="KEGG" id="psyt:DSAG12_00939"/>
<reference evidence="2 3" key="1">
    <citation type="journal article" date="2020" name="Nature">
        <title>Isolation of an archaeon at the prokaryote-eukaryote interface.</title>
        <authorList>
            <person name="Imachi H."/>
            <person name="Nobu M.K."/>
            <person name="Nakahara N."/>
            <person name="Morono Y."/>
            <person name="Ogawara M."/>
            <person name="Takaki Y."/>
            <person name="Takano Y."/>
            <person name="Uematsu K."/>
            <person name="Ikuta T."/>
            <person name="Ito M."/>
            <person name="Matsui Y."/>
            <person name="Miyazaki M."/>
            <person name="Murata K."/>
            <person name="Saito Y."/>
            <person name="Sakai S."/>
            <person name="Song C."/>
            <person name="Tasumi E."/>
            <person name="Yamanaka Y."/>
            <person name="Yamaguchi T."/>
            <person name="Kamagata Y."/>
            <person name="Tamaki H."/>
            <person name="Takai K."/>
        </authorList>
    </citation>
    <scope>NUCLEOTIDE SEQUENCE [LARGE SCALE GENOMIC DNA]</scope>
    <source>
        <strain evidence="2 3">MK-D1</strain>
    </source>
</reference>
<keyword evidence="1" id="KW-1133">Transmembrane helix</keyword>
<dbReference type="AlphaFoldDB" id="A0A5B9D939"/>
<dbReference type="EMBL" id="CP042905">
    <property type="protein sequence ID" value="QEE15116.1"/>
    <property type="molecule type" value="Genomic_DNA"/>
</dbReference>
<keyword evidence="3" id="KW-1185">Reference proteome</keyword>
<protein>
    <submittedName>
        <fullName evidence="2">Uncharacterized protein</fullName>
    </submittedName>
</protein>
<name>A0A5B9D939_9ARCH</name>
<keyword evidence="1" id="KW-0812">Transmembrane</keyword>
<dbReference type="GeneID" id="41328937"/>
<evidence type="ECO:0000313" key="2">
    <source>
        <dbReference type="EMBL" id="QEE15116.1"/>
    </source>
</evidence>
<evidence type="ECO:0000313" key="3">
    <source>
        <dbReference type="Proteomes" id="UP000321408"/>
    </source>
</evidence>
<evidence type="ECO:0000256" key="1">
    <source>
        <dbReference type="SAM" id="Phobius"/>
    </source>
</evidence>
<keyword evidence="1" id="KW-0472">Membrane</keyword>
<gene>
    <name evidence="2" type="ORF">DSAG12_00939</name>
</gene>
<accession>A0A5B9D939</accession>
<feature type="transmembrane region" description="Helical" evidence="1">
    <location>
        <begin position="6"/>
        <end position="27"/>
    </location>
</feature>
<sequence length="172" mass="20334">MERITIIFLVLMIVFIVLVLISVWIINHLRIKVKDGKGYTANYPSSYLCIDGHEVRSLSECVIDDFFTRNGIVHKYEDVILKTTGKKFMYDWYFKEVDVYVEFFGFSGKKYKDTMEEKITFYRRNKLKMVALEPDVLSDIEVKIPEKFGKLWKEIIHEKHCPSCGNTLDDRI</sequence>
<dbReference type="Proteomes" id="UP000321408">
    <property type="component" value="Chromosome"/>
</dbReference>